<evidence type="ECO:0000313" key="5">
    <source>
        <dbReference type="EMBL" id="MCS0584234.1"/>
    </source>
</evidence>
<feature type="domain" description="Carboxylesterase type B" evidence="4">
    <location>
        <begin position="28"/>
        <end position="494"/>
    </location>
</feature>
<name>A0ABT1ZWH7_9BURK</name>
<dbReference type="EMBL" id="JANUGW010000019">
    <property type="protein sequence ID" value="MCS0584234.1"/>
    <property type="molecule type" value="Genomic_DNA"/>
</dbReference>
<dbReference type="PRINTS" id="PR00878">
    <property type="entry name" value="CHOLNESTRASE"/>
</dbReference>
<evidence type="ECO:0000256" key="2">
    <source>
        <dbReference type="ARBA" id="ARBA00022801"/>
    </source>
</evidence>
<dbReference type="SUPFAM" id="SSF53474">
    <property type="entry name" value="alpha/beta-Hydrolases"/>
    <property type="match status" value="1"/>
</dbReference>
<sequence length="513" mass="54318">MTSTRTMVFVAGCLLACAAQPAQVTAPVTVTGGRIVGTKAGDVNTFLGVPFAAPPVGNLRWRAPQPVVPWQGVTAAHAFAPACAQTAPWVSNPKSEDCLYLNVWTPAQKPAQKLPVIVWIHGGGFYGGTAAMPMFDGAALARRGVVVVTLNYRLGIFGFFAHPELTAESPDKASGNQAIEDQIAALRWVKDNIAAFGGDPARVTIMGESAGGESVAILVASPLAHGLFQRAISESGNDGVPMDASENAPFDRKAAEAEGLAFAKAAGAAHLADLRALPVAALQKPAWAPHPIVDGHVLREDLTTTYRNHRQNDVPLLAGWNAEEGKDLAPELVGTDKFTAASHRALVAKLLGHAPSAAVLAAYPGATDAQAKASIEQLTNDWWGWRMTHWAGLQARYGRAKPYVYYFAHRPTEPVTPCGYGCGAGHGAEIQYVFDHLGQDARPWSAYDRSLAARLADTWATFARTGDPNGKGLPAWPAFDGNASTILRIGDDADLRARGKLPDFSLFGPEAGR</sequence>
<dbReference type="EC" id="3.1.1.-" evidence="3"/>
<proteinExistence type="inferred from homology"/>
<evidence type="ECO:0000259" key="4">
    <source>
        <dbReference type="Pfam" id="PF00135"/>
    </source>
</evidence>
<dbReference type="InterPro" id="IPR019826">
    <property type="entry name" value="Carboxylesterase_B_AS"/>
</dbReference>
<evidence type="ECO:0000256" key="1">
    <source>
        <dbReference type="ARBA" id="ARBA00005964"/>
    </source>
</evidence>
<comment type="similarity">
    <text evidence="1 3">Belongs to the type-B carboxylesterase/lipase family.</text>
</comment>
<dbReference type="InterPro" id="IPR050309">
    <property type="entry name" value="Type-B_Carboxylest/Lipase"/>
</dbReference>
<dbReference type="InterPro" id="IPR019819">
    <property type="entry name" value="Carboxylesterase_B_CS"/>
</dbReference>
<dbReference type="InterPro" id="IPR000997">
    <property type="entry name" value="Cholinesterase"/>
</dbReference>
<dbReference type="Gene3D" id="3.40.50.1820">
    <property type="entry name" value="alpha/beta hydrolase"/>
    <property type="match status" value="1"/>
</dbReference>
<evidence type="ECO:0000313" key="6">
    <source>
        <dbReference type="Proteomes" id="UP001204151"/>
    </source>
</evidence>
<keyword evidence="2 3" id="KW-0378">Hydrolase</keyword>
<dbReference type="Pfam" id="PF00135">
    <property type="entry name" value="COesterase"/>
    <property type="match status" value="1"/>
</dbReference>
<dbReference type="InterPro" id="IPR002018">
    <property type="entry name" value="CarbesteraseB"/>
</dbReference>
<organism evidence="5 6">
    <name type="scientific">Massilia pinisoli</name>
    <dbReference type="NCBI Taxonomy" id="1772194"/>
    <lineage>
        <taxon>Bacteria</taxon>
        <taxon>Pseudomonadati</taxon>
        <taxon>Pseudomonadota</taxon>
        <taxon>Betaproteobacteria</taxon>
        <taxon>Burkholderiales</taxon>
        <taxon>Oxalobacteraceae</taxon>
        <taxon>Telluria group</taxon>
        <taxon>Massilia</taxon>
    </lineage>
</organism>
<evidence type="ECO:0000256" key="3">
    <source>
        <dbReference type="RuleBase" id="RU361235"/>
    </source>
</evidence>
<protein>
    <recommendedName>
        <fullName evidence="3">Carboxylic ester hydrolase</fullName>
        <ecNumber evidence="3">3.1.1.-</ecNumber>
    </recommendedName>
</protein>
<feature type="chain" id="PRO_5044987457" description="Carboxylic ester hydrolase" evidence="3">
    <location>
        <begin position="22"/>
        <end position="513"/>
    </location>
</feature>
<dbReference type="InterPro" id="IPR029058">
    <property type="entry name" value="AB_hydrolase_fold"/>
</dbReference>
<dbReference type="RefSeq" id="WP_258818796.1">
    <property type="nucleotide sequence ID" value="NZ_JANUGW010000019.1"/>
</dbReference>
<dbReference type="Proteomes" id="UP001204151">
    <property type="component" value="Unassembled WGS sequence"/>
</dbReference>
<keyword evidence="6" id="KW-1185">Reference proteome</keyword>
<dbReference type="PANTHER" id="PTHR11559">
    <property type="entry name" value="CARBOXYLESTERASE"/>
    <property type="match status" value="1"/>
</dbReference>
<dbReference type="PROSITE" id="PS00122">
    <property type="entry name" value="CARBOXYLESTERASE_B_1"/>
    <property type="match status" value="1"/>
</dbReference>
<feature type="signal peptide" evidence="3">
    <location>
        <begin position="1"/>
        <end position="21"/>
    </location>
</feature>
<gene>
    <name evidence="5" type="ORF">NX784_21810</name>
</gene>
<dbReference type="PROSITE" id="PS00941">
    <property type="entry name" value="CARBOXYLESTERASE_B_2"/>
    <property type="match status" value="1"/>
</dbReference>
<accession>A0ABT1ZWH7</accession>
<reference evidence="5 6" key="1">
    <citation type="submission" date="2022-08" db="EMBL/GenBank/DDBJ databases">
        <title>Reclassification of Massilia species as members of the genera Telluria, Duganella, Pseudoduganella, Mokoshia gen. nov. and Zemynaea gen. nov. using orthogonal and non-orthogonal genome-based approaches.</title>
        <authorList>
            <person name="Bowman J.P."/>
        </authorList>
    </citation>
    <scope>NUCLEOTIDE SEQUENCE [LARGE SCALE GENOMIC DNA]</scope>
    <source>
        <strain evidence="5 6">JCM 31316</strain>
    </source>
</reference>
<keyword evidence="3" id="KW-0732">Signal</keyword>
<comment type="caution">
    <text evidence="5">The sequence shown here is derived from an EMBL/GenBank/DDBJ whole genome shotgun (WGS) entry which is preliminary data.</text>
</comment>